<organism evidence="1 2">
    <name type="scientific">Jimgerdemannia flammicorona</name>
    <dbReference type="NCBI Taxonomy" id="994334"/>
    <lineage>
        <taxon>Eukaryota</taxon>
        <taxon>Fungi</taxon>
        <taxon>Fungi incertae sedis</taxon>
        <taxon>Mucoromycota</taxon>
        <taxon>Mucoromycotina</taxon>
        <taxon>Endogonomycetes</taxon>
        <taxon>Endogonales</taxon>
        <taxon>Endogonaceae</taxon>
        <taxon>Jimgerdemannia</taxon>
    </lineage>
</organism>
<proteinExistence type="predicted"/>
<dbReference type="Proteomes" id="UP000274822">
    <property type="component" value="Unassembled WGS sequence"/>
</dbReference>
<protein>
    <submittedName>
        <fullName evidence="1">Uncharacterized protein</fullName>
    </submittedName>
</protein>
<evidence type="ECO:0000313" key="1">
    <source>
        <dbReference type="EMBL" id="RUS21784.1"/>
    </source>
</evidence>
<dbReference type="EMBL" id="RBNJ01020409">
    <property type="protein sequence ID" value="RUS21784.1"/>
    <property type="molecule type" value="Genomic_DNA"/>
</dbReference>
<reference evidence="1 2" key="1">
    <citation type="journal article" date="2018" name="New Phytol.">
        <title>Phylogenomics of Endogonaceae and evolution of mycorrhizas within Mucoromycota.</title>
        <authorList>
            <person name="Chang Y."/>
            <person name="Desiro A."/>
            <person name="Na H."/>
            <person name="Sandor L."/>
            <person name="Lipzen A."/>
            <person name="Clum A."/>
            <person name="Barry K."/>
            <person name="Grigoriev I.V."/>
            <person name="Martin F.M."/>
            <person name="Stajich J.E."/>
            <person name="Smith M.E."/>
            <person name="Bonito G."/>
            <person name="Spatafora J.W."/>
        </authorList>
    </citation>
    <scope>NUCLEOTIDE SEQUENCE [LARGE SCALE GENOMIC DNA]</scope>
    <source>
        <strain evidence="1 2">AD002</strain>
    </source>
</reference>
<dbReference type="AlphaFoldDB" id="A0A433PWE1"/>
<evidence type="ECO:0000313" key="2">
    <source>
        <dbReference type="Proteomes" id="UP000274822"/>
    </source>
</evidence>
<name>A0A433PWE1_9FUNG</name>
<gene>
    <name evidence="1" type="ORF">BC938DRAFT_475355</name>
</gene>
<comment type="caution">
    <text evidence="1">The sequence shown here is derived from an EMBL/GenBank/DDBJ whole genome shotgun (WGS) entry which is preliminary data.</text>
</comment>
<keyword evidence="2" id="KW-1185">Reference proteome</keyword>
<sequence>MNPTQQEAPTQNCGKTLVAPDPFNIKDYQHMLFNRAYTYPECGSSKQMYGFSSPASVPGLVQEPERRDKVQNLYIDDEYASGKDITDRLLHLREFATPCQSPIDFNAEIQGQEVKPDPAVEALKERLHLTL</sequence>
<accession>A0A433PWE1</accession>